<protein>
    <recommendedName>
        <fullName evidence="13">Crossover junction endonuclease MUS81</fullName>
        <ecNumber evidence="13">3.1.22.-</ecNumber>
    </recommendedName>
</protein>
<keyword evidence="11 13" id="KW-0234">DNA repair</keyword>
<dbReference type="SUPFAM" id="SSF52980">
    <property type="entry name" value="Restriction endonuclease-like"/>
    <property type="match status" value="1"/>
</dbReference>
<comment type="subunit">
    <text evidence="13">Interacts with EME1.</text>
</comment>
<reference evidence="17" key="1">
    <citation type="submission" date="2025-08" db="UniProtKB">
        <authorList>
            <consortium name="RefSeq"/>
        </authorList>
    </citation>
    <scope>IDENTIFICATION</scope>
    <source>
        <tissue evidence="17">Thorax and Abdomen</tissue>
    </source>
</reference>
<comment type="cofactor">
    <cofactor evidence="1 13">
        <name>Mg(2+)</name>
        <dbReference type="ChEBI" id="CHEBI:18420"/>
    </cofactor>
</comment>
<dbReference type="Gene3D" id="1.10.150.670">
    <property type="entry name" value="Crossover junction endonuclease EME1, DNA-binding domain"/>
    <property type="match status" value="1"/>
</dbReference>
<evidence type="ECO:0000256" key="2">
    <source>
        <dbReference type="ARBA" id="ARBA00004123"/>
    </source>
</evidence>
<evidence type="ECO:0000256" key="3">
    <source>
        <dbReference type="ARBA" id="ARBA00010015"/>
    </source>
</evidence>
<feature type="region of interest" description="Disordered" evidence="14">
    <location>
        <begin position="141"/>
        <end position="188"/>
    </location>
</feature>
<dbReference type="Gene3D" id="1.10.150.110">
    <property type="entry name" value="DNA polymerase beta, N-terminal domain-like"/>
    <property type="match status" value="1"/>
</dbReference>
<name>A0ABM3G6L1_NEOLC</name>
<keyword evidence="12 13" id="KW-0539">Nucleus</keyword>
<evidence type="ECO:0000256" key="12">
    <source>
        <dbReference type="ARBA" id="ARBA00023242"/>
    </source>
</evidence>
<keyword evidence="6 13" id="KW-0255">Endonuclease</keyword>
<dbReference type="InterPro" id="IPR010996">
    <property type="entry name" value="HHH_MUS81"/>
</dbReference>
<dbReference type="EC" id="3.1.22.-" evidence="13"/>
<comment type="subcellular location">
    <subcellularLocation>
        <location evidence="2 13">Nucleus</location>
    </subcellularLocation>
</comment>
<accession>A0ABM3G6L1</accession>
<evidence type="ECO:0000256" key="8">
    <source>
        <dbReference type="ARBA" id="ARBA00022801"/>
    </source>
</evidence>
<dbReference type="InterPro" id="IPR036388">
    <property type="entry name" value="WH-like_DNA-bd_sf"/>
</dbReference>
<comment type="function">
    <text evidence="13">Interacts with EME1 to form a DNA structure-specific endonuclease with substrate preference for branched DNA structures with a 5'-end at the branch nick. Typical substrates include 3'-flap structures, D-loops, replication forks and nicked Holliday junctions. May be required in mitosis for the processing of stalled or collapsed replication fork intermediates. May be required in meiosis for the repair of meiosis-specific double strand breaks subsequent to single-end invasion (SEI).</text>
</comment>
<dbReference type="InterPro" id="IPR047416">
    <property type="entry name" value="XPF_nuclease_Mus81"/>
</dbReference>
<dbReference type="CDD" id="cd20074">
    <property type="entry name" value="XPF_nuclease_Mus81"/>
    <property type="match status" value="1"/>
</dbReference>
<dbReference type="Pfam" id="PF21292">
    <property type="entry name" value="EME1-MUS81_C"/>
    <property type="match status" value="1"/>
</dbReference>
<evidence type="ECO:0000256" key="13">
    <source>
        <dbReference type="RuleBase" id="RU369042"/>
    </source>
</evidence>
<comment type="similarity">
    <text evidence="3 13">Belongs to the XPF family.</text>
</comment>
<sequence>MYYAFIEVTTVNSSECDEKIITIDESTMSRYSAKMKRIRAKSKCPNPLFEKWLEEWKEDAASQGSQMQYCFIKALSSLRKCPLRLETGRDCKILRYFGDKLCIMLDKKLTEYKTKGLCTAANSIKPANQFQDPNDCDVNNTDDYLGHRARQTPNKREKKPNGGEPQPAKKTRKLKDNSDTARAIENGVKTNSKNNSYIPAWRSGGYAILLTFYEKMQNPDFIGYMNKADLQAAAQRYCDNSLSKPEPGSYYSAWASMTTLIQKGLVIKSSNPAKYRLTDDGYTAAVQLSEIDENHPAFNNPFPCSSAERNGDVRMLSPAKSCSSANSELHSPEVNEPVYEINSRSNSPIEIENRRNEVACSSAVSLARELDVYSAGQIKESANILNNGEKCKQGSVSSSFETVILAPNTFDVILLVDDREIAGGKVRPKDDITLAELTRAEVRFEVRNLKLGDFTWIARCKSSGFELILPHIVERKRMDDFSGSIRDGRYQEQKFRLKRSGIDNIIYLVENHGNNQHSLLPLQTLFQAATNTLIQDGFAVKYTNSHKDSMFYLASLTLMLNKIYQKKTLIGCNKDDLTSSNILSNETRLMFFKDFNKAVAKVKNFKLSEMFIRQLVQLRGMSVEKAMAIVEFYPTPFALKKAYNDAGSSGENLLASILFGRTQRQLGPVLSRTMHQFYTKKSF</sequence>
<evidence type="ECO:0000256" key="11">
    <source>
        <dbReference type="ARBA" id="ARBA00023204"/>
    </source>
</evidence>
<dbReference type="CDD" id="cd21036">
    <property type="entry name" value="WH_MUS81"/>
    <property type="match status" value="1"/>
</dbReference>
<dbReference type="Proteomes" id="UP000829291">
    <property type="component" value="Chromosome 5"/>
</dbReference>
<dbReference type="Pfam" id="PF02732">
    <property type="entry name" value="ERCC4"/>
    <property type="match status" value="1"/>
</dbReference>
<evidence type="ECO:0000256" key="9">
    <source>
        <dbReference type="ARBA" id="ARBA00022842"/>
    </source>
</evidence>
<dbReference type="InterPro" id="IPR042530">
    <property type="entry name" value="EME1/EME2_C"/>
</dbReference>
<evidence type="ECO:0000313" key="17">
    <source>
        <dbReference type="RefSeq" id="XP_046595899.1"/>
    </source>
</evidence>
<keyword evidence="7 13" id="KW-0227">DNA damage</keyword>
<evidence type="ECO:0000256" key="4">
    <source>
        <dbReference type="ARBA" id="ARBA00022722"/>
    </source>
</evidence>
<evidence type="ECO:0000256" key="5">
    <source>
        <dbReference type="ARBA" id="ARBA00022723"/>
    </source>
</evidence>
<evidence type="ECO:0000313" key="16">
    <source>
        <dbReference type="Proteomes" id="UP000829291"/>
    </source>
</evidence>
<keyword evidence="10 13" id="KW-0233">DNA recombination</keyword>
<dbReference type="InterPro" id="IPR011335">
    <property type="entry name" value="Restrct_endonuc-II-like"/>
</dbReference>
<keyword evidence="5 13" id="KW-0479">Metal-binding</keyword>
<evidence type="ECO:0000259" key="15">
    <source>
        <dbReference type="SMART" id="SM00891"/>
    </source>
</evidence>
<feature type="compositionally biased region" description="Polar residues" evidence="14">
    <location>
        <begin position="320"/>
        <end position="329"/>
    </location>
</feature>
<dbReference type="GeneID" id="107224061"/>
<evidence type="ECO:0000256" key="1">
    <source>
        <dbReference type="ARBA" id="ARBA00001946"/>
    </source>
</evidence>
<keyword evidence="4 13" id="KW-0540">Nuclease</keyword>
<evidence type="ECO:0000256" key="14">
    <source>
        <dbReference type="SAM" id="MobiDB-lite"/>
    </source>
</evidence>
<dbReference type="InterPro" id="IPR047417">
    <property type="entry name" value="WHD_MUS81"/>
</dbReference>
<dbReference type="InterPro" id="IPR027421">
    <property type="entry name" value="DNA_pol_lamdba_lyase_dom_sf"/>
</dbReference>
<dbReference type="PANTHER" id="PTHR13451:SF0">
    <property type="entry name" value="CROSSOVER JUNCTION ENDONUCLEASE MUS81"/>
    <property type="match status" value="1"/>
</dbReference>
<dbReference type="Pfam" id="PF14716">
    <property type="entry name" value="HHH_8"/>
    <property type="match status" value="1"/>
</dbReference>
<evidence type="ECO:0000256" key="10">
    <source>
        <dbReference type="ARBA" id="ARBA00023172"/>
    </source>
</evidence>
<evidence type="ECO:0000256" key="7">
    <source>
        <dbReference type="ARBA" id="ARBA00022763"/>
    </source>
</evidence>
<dbReference type="GO" id="GO:0004519">
    <property type="term" value="F:endonuclease activity"/>
    <property type="evidence" value="ECO:0007669"/>
    <property type="project" value="UniProtKB-KW"/>
</dbReference>
<proteinExistence type="inferred from homology"/>
<feature type="region of interest" description="Disordered" evidence="14">
    <location>
        <begin position="318"/>
        <end position="340"/>
    </location>
</feature>
<dbReference type="Pfam" id="PF21136">
    <property type="entry name" value="WHD_MUS81"/>
    <property type="match status" value="1"/>
</dbReference>
<dbReference type="InterPro" id="IPR006166">
    <property type="entry name" value="ERCC4_domain"/>
</dbReference>
<dbReference type="Gene3D" id="3.40.50.10130">
    <property type="match status" value="1"/>
</dbReference>
<organism evidence="16 17">
    <name type="scientific">Neodiprion lecontei</name>
    <name type="common">Redheaded pine sawfly</name>
    <dbReference type="NCBI Taxonomy" id="441921"/>
    <lineage>
        <taxon>Eukaryota</taxon>
        <taxon>Metazoa</taxon>
        <taxon>Ecdysozoa</taxon>
        <taxon>Arthropoda</taxon>
        <taxon>Hexapoda</taxon>
        <taxon>Insecta</taxon>
        <taxon>Pterygota</taxon>
        <taxon>Neoptera</taxon>
        <taxon>Endopterygota</taxon>
        <taxon>Hymenoptera</taxon>
        <taxon>Tenthredinoidea</taxon>
        <taxon>Diprionidae</taxon>
        <taxon>Diprioninae</taxon>
        <taxon>Neodiprion</taxon>
    </lineage>
</organism>
<keyword evidence="8 13" id="KW-0378">Hydrolase</keyword>
<gene>
    <name evidence="17" type="primary">LOC107224061</name>
</gene>
<keyword evidence="9 13" id="KW-0460">Magnesium</keyword>
<evidence type="ECO:0000256" key="6">
    <source>
        <dbReference type="ARBA" id="ARBA00022759"/>
    </source>
</evidence>
<dbReference type="PANTHER" id="PTHR13451">
    <property type="entry name" value="CLASS II CROSSOVER JUNCTION ENDONUCLEASE MUS81"/>
    <property type="match status" value="1"/>
</dbReference>
<dbReference type="RefSeq" id="XP_046595899.1">
    <property type="nucleotide sequence ID" value="XM_046739943.1"/>
</dbReference>
<feature type="domain" description="ERCC4" evidence="15">
    <location>
        <begin position="413"/>
        <end position="513"/>
    </location>
</feature>
<dbReference type="SMART" id="SM00891">
    <property type="entry name" value="ERCC4"/>
    <property type="match status" value="1"/>
</dbReference>
<dbReference type="Gene3D" id="1.10.10.10">
    <property type="entry name" value="Winged helix-like DNA-binding domain superfamily/Winged helix DNA-binding domain"/>
    <property type="match status" value="1"/>
</dbReference>
<keyword evidence="16" id="KW-1185">Reference proteome</keyword>
<dbReference type="InterPro" id="IPR033309">
    <property type="entry name" value="Mus81"/>
</dbReference>
<dbReference type="SUPFAM" id="SSF47802">
    <property type="entry name" value="DNA polymerase beta, N-terminal domain-like"/>
    <property type="match status" value="1"/>
</dbReference>